<dbReference type="Gene3D" id="3.50.50.60">
    <property type="entry name" value="FAD/NAD(P)-binding domain"/>
    <property type="match status" value="2"/>
</dbReference>
<feature type="domain" description="Amine oxidase" evidence="3">
    <location>
        <begin position="64"/>
        <end position="557"/>
    </location>
</feature>
<feature type="signal peptide" evidence="2">
    <location>
        <begin position="1"/>
        <end position="20"/>
    </location>
</feature>
<dbReference type="Proteomes" id="UP001515480">
    <property type="component" value="Unassembled WGS sequence"/>
</dbReference>
<dbReference type="EMBL" id="JBGBPQ010000017">
    <property type="protein sequence ID" value="KAL1507717.1"/>
    <property type="molecule type" value="Genomic_DNA"/>
</dbReference>
<dbReference type="Pfam" id="PF01593">
    <property type="entry name" value="Amino_oxidase"/>
    <property type="match status" value="1"/>
</dbReference>
<evidence type="ECO:0000313" key="5">
    <source>
        <dbReference type="EMBL" id="KAL1507723.1"/>
    </source>
</evidence>
<reference evidence="5 6" key="1">
    <citation type="journal article" date="2024" name="Science">
        <title>Giant polyketide synthase enzymes in the biosynthesis of giant marine polyether toxins.</title>
        <authorList>
            <person name="Fallon T.R."/>
            <person name="Shende V.V."/>
            <person name="Wierzbicki I.H."/>
            <person name="Pendleton A.L."/>
            <person name="Watervoot N.F."/>
            <person name="Auber R.P."/>
            <person name="Gonzalez D.J."/>
            <person name="Wisecaver J.H."/>
            <person name="Moore B.S."/>
        </authorList>
    </citation>
    <scope>NUCLEOTIDE SEQUENCE [LARGE SCALE GENOMIC DNA]</scope>
    <source>
        <strain evidence="5 6">12B1</strain>
    </source>
</reference>
<sequence>MASSLLAVTLALLPRPPSQASGARRWPCRPLSHPGSERRRAPPLHASLEEAVESDGVVVIGSGIGGLSCACLLARYRVPVLVLESHVHAGGAAHSFTRRGYTFDSGPSLWAGLARPSVNPLRQVLDAVEESSSIEWAEYDGWGMVLPEGRFFFRTGDDKSWEATLDAFGGRSSREQWAQLLRTTAPVTRASAATPPMVLRSDPWVLLPLLRCLPGLLTAAPHAALLNGPFSATMDAAQLKDPFVKAWLDYLAFALSGLDARGTLGAAVAFTLGDLYRPGATLDYPIGGSGAVIEALCSGVAKFGGEVRTGAHVERLLVEGGRAAGVVLRSGEVIRAGRAVVSNADVWATVGLIPPEYRPPPRQGGGGALNAALPMTPSFMHLHLGFRGGEGLPEGLGIHYSVILDDFYDIEAERNMVIISIPTLLDPALAPDGHHVLHAYYAADEPYEAWEKVQPGTAEYDALKVERAAPLWTAVERIIPDIRSRVVVEMVASPLTHERFLRRSRGTYGPPLFAGDDGQTIPYAKTQLEGLLHCGDSCFPGIGVPSAAASGINAANTLVSPWLQLALMNELDSKGQLNP</sequence>
<gene>
    <name evidence="4" type="ORF">AB1Y20_007330</name>
    <name evidence="5" type="ORF">AB1Y20_007336</name>
</gene>
<dbReference type="SUPFAM" id="SSF51905">
    <property type="entry name" value="FAD/NAD(P)-binding domain"/>
    <property type="match status" value="1"/>
</dbReference>
<proteinExistence type="predicted"/>
<accession>A0AB34IXS9</accession>
<evidence type="ECO:0000256" key="2">
    <source>
        <dbReference type="SAM" id="SignalP"/>
    </source>
</evidence>
<protein>
    <recommendedName>
        <fullName evidence="3">Amine oxidase domain-containing protein</fullName>
    </recommendedName>
</protein>
<evidence type="ECO:0000313" key="4">
    <source>
        <dbReference type="EMBL" id="KAL1507717.1"/>
    </source>
</evidence>
<dbReference type="InterPro" id="IPR002937">
    <property type="entry name" value="Amino_oxidase"/>
</dbReference>
<dbReference type="InterPro" id="IPR036188">
    <property type="entry name" value="FAD/NAD-bd_sf"/>
</dbReference>
<dbReference type="PANTHER" id="PTHR46313:SF3">
    <property type="entry name" value="PROLYCOPENE ISOMERASE, CHLOROPLASTIC"/>
    <property type="match status" value="1"/>
</dbReference>
<name>A0AB34IXS9_PRYPA</name>
<dbReference type="EMBL" id="JBGBPQ010000017">
    <property type="protein sequence ID" value="KAL1507723.1"/>
    <property type="molecule type" value="Genomic_DNA"/>
</dbReference>
<evidence type="ECO:0000313" key="6">
    <source>
        <dbReference type="Proteomes" id="UP001515480"/>
    </source>
</evidence>
<dbReference type="GO" id="GO:0016491">
    <property type="term" value="F:oxidoreductase activity"/>
    <property type="evidence" value="ECO:0007669"/>
    <property type="project" value="InterPro"/>
</dbReference>
<dbReference type="GO" id="GO:0016116">
    <property type="term" value="P:carotenoid metabolic process"/>
    <property type="evidence" value="ECO:0007669"/>
    <property type="project" value="InterPro"/>
</dbReference>
<keyword evidence="6" id="KW-1185">Reference proteome</keyword>
<comment type="caution">
    <text evidence="5">The sequence shown here is derived from an EMBL/GenBank/DDBJ whole genome shotgun (WGS) entry which is preliminary data.</text>
</comment>
<dbReference type="PANTHER" id="PTHR46313">
    <property type="match status" value="1"/>
</dbReference>
<evidence type="ECO:0000256" key="1">
    <source>
        <dbReference type="SAM" id="MobiDB-lite"/>
    </source>
</evidence>
<organism evidence="5 6">
    <name type="scientific">Prymnesium parvum</name>
    <name type="common">Toxic golden alga</name>
    <dbReference type="NCBI Taxonomy" id="97485"/>
    <lineage>
        <taxon>Eukaryota</taxon>
        <taxon>Haptista</taxon>
        <taxon>Haptophyta</taxon>
        <taxon>Prymnesiophyceae</taxon>
        <taxon>Prymnesiales</taxon>
        <taxon>Prymnesiaceae</taxon>
        <taxon>Prymnesium</taxon>
    </lineage>
</organism>
<feature type="region of interest" description="Disordered" evidence="1">
    <location>
        <begin position="17"/>
        <end position="41"/>
    </location>
</feature>
<keyword evidence="2" id="KW-0732">Signal</keyword>
<feature type="chain" id="PRO_5044172779" description="Amine oxidase domain-containing protein" evidence="2">
    <location>
        <begin position="21"/>
        <end position="579"/>
    </location>
</feature>
<evidence type="ECO:0000259" key="3">
    <source>
        <dbReference type="Pfam" id="PF01593"/>
    </source>
</evidence>
<dbReference type="AlphaFoldDB" id="A0AB34IXS9"/>
<dbReference type="InterPro" id="IPR045892">
    <property type="entry name" value="CrtISO-like"/>
</dbReference>